<gene>
    <name evidence="6" type="ORF">GEAMG1_0127</name>
</gene>
<evidence type="ECO:0000256" key="4">
    <source>
        <dbReference type="ARBA" id="ARBA00022807"/>
    </source>
</evidence>
<organism evidence="6 7">
    <name type="scientific">Trichlorobacter ammonificans</name>
    <dbReference type="NCBI Taxonomy" id="2916410"/>
    <lineage>
        <taxon>Bacteria</taxon>
        <taxon>Pseudomonadati</taxon>
        <taxon>Thermodesulfobacteriota</taxon>
        <taxon>Desulfuromonadia</taxon>
        <taxon>Geobacterales</taxon>
        <taxon>Geobacteraceae</taxon>
        <taxon>Trichlorobacter</taxon>
    </lineage>
</organism>
<evidence type="ECO:0000313" key="6">
    <source>
        <dbReference type="EMBL" id="CAH2029949.1"/>
    </source>
</evidence>
<dbReference type="PROSITE" id="PS51935">
    <property type="entry name" value="NLPC_P60"/>
    <property type="match status" value="1"/>
</dbReference>
<name>A0ABN8HBE5_9BACT</name>
<proteinExistence type="inferred from homology"/>
<evidence type="ECO:0000256" key="3">
    <source>
        <dbReference type="ARBA" id="ARBA00022801"/>
    </source>
</evidence>
<keyword evidence="4" id="KW-0788">Thiol protease</keyword>
<dbReference type="Gene3D" id="3.90.1720.10">
    <property type="entry name" value="endopeptidase domain like (from Nostoc punctiforme)"/>
    <property type="match status" value="1"/>
</dbReference>
<comment type="similarity">
    <text evidence="1">Belongs to the peptidase C40 family.</text>
</comment>
<dbReference type="SUPFAM" id="SSF54001">
    <property type="entry name" value="Cysteine proteinases"/>
    <property type="match status" value="1"/>
</dbReference>
<dbReference type="Proteomes" id="UP001295463">
    <property type="component" value="Chromosome"/>
</dbReference>
<evidence type="ECO:0000313" key="7">
    <source>
        <dbReference type="Proteomes" id="UP001295463"/>
    </source>
</evidence>
<keyword evidence="3" id="KW-0378">Hydrolase</keyword>
<keyword evidence="2" id="KW-0645">Protease</keyword>
<keyword evidence="7" id="KW-1185">Reference proteome</keyword>
<accession>A0ABN8HBE5</accession>
<reference evidence="6 7" key="1">
    <citation type="submission" date="2022-03" db="EMBL/GenBank/DDBJ databases">
        <authorList>
            <person name="Koch H."/>
        </authorList>
    </citation>
    <scope>NUCLEOTIDE SEQUENCE [LARGE SCALE GENOMIC DNA]</scope>
    <source>
        <strain evidence="6 7">G1</strain>
    </source>
</reference>
<feature type="domain" description="NlpC/P60" evidence="5">
    <location>
        <begin position="129"/>
        <end position="275"/>
    </location>
</feature>
<evidence type="ECO:0000256" key="1">
    <source>
        <dbReference type="ARBA" id="ARBA00007074"/>
    </source>
</evidence>
<dbReference type="InterPro" id="IPR000064">
    <property type="entry name" value="NLP_P60_dom"/>
</dbReference>
<evidence type="ECO:0000259" key="5">
    <source>
        <dbReference type="PROSITE" id="PS51935"/>
    </source>
</evidence>
<dbReference type="InterPro" id="IPR038765">
    <property type="entry name" value="Papain-like_cys_pep_sf"/>
</dbReference>
<protein>
    <submittedName>
        <fullName evidence="6">NLPC_P60 domain-containing protein</fullName>
    </submittedName>
</protein>
<dbReference type="EMBL" id="OW150024">
    <property type="protein sequence ID" value="CAH2029949.1"/>
    <property type="molecule type" value="Genomic_DNA"/>
</dbReference>
<sequence length="284" mass="30416">MIFRSRFGSAAAGLTAWRVVGAIWCCCLVLVTSPSAEAASAYGVVRQAVPVYRSAAAAGGAVVADRCGQVRSLEFIALPGTPFRVMRDLGPTVEVTTPAYTPPAGVRLFVRSAFLEFSASELPPRPAPRPDAAKITETLRSAVGLPYVWGGNLRQGVEGRYRGLDCSGLLYEATNGFTPRNTSDLVSFGEPVAVAGLTAEQIAARLRPLDLIVWNGHLIVVLDRDSAIESILRCGAPGNGGVTITPLRQRLRHLLKQRSPADTWPPGGGTAQLFVVRRWFEGQY</sequence>
<evidence type="ECO:0000256" key="2">
    <source>
        <dbReference type="ARBA" id="ARBA00022670"/>
    </source>
</evidence>